<dbReference type="GO" id="GO:0004722">
    <property type="term" value="F:protein serine/threonine phosphatase activity"/>
    <property type="evidence" value="ECO:0007669"/>
    <property type="project" value="InterPro"/>
</dbReference>
<dbReference type="InterPro" id="IPR036457">
    <property type="entry name" value="PPM-type-like_dom_sf"/>
</dbReference>
<comment type="caution">
    <text evidence="2">The sequence shown here is derived from an EMBL/GenBank/DDBJ whole genome shotgun (WGS) entry which is preliminary data.</text>
</comment>
<evidence type="ECO:0000259" key="1">
    <source>
        <dbReference type="PROSITE" id="PS51746"/>
    </source>
</evidence>
<proteinExistence type="predicted"/>
<dbReference type="SMART" id="SM00331">
    <property type="entry name" value="PP2C_SIG"/>
    <property type="match status" value="1"/>
</dbReference>
<dbReference type="AlphaFoldDB" id="A0A433SF36"/>
<reference evidence="2 3" key="1">
    <citation type="submission" date="2018-01" db="EMBL/GenBank/DDBJ databases">
        <title>Saezia sanguinis gen. nov., sp. nov., in the order Burkholderiales isolated from human blood.</title>
        <authorList>
            <person name="Medina-Pascual M.J."/>
            <person name="Valdezate S."/>
            <person name="Monzon S."/>
            <person name="Cuesta I."/>
            <person name="Carrasco G."/>
            <person name="Villalon P."/>
            <person name="Saez-Nieto J.A."/>
        </authorList>
    </citation>
    <scope>NUCLEOTIDE SEQUENCE [LARGE SCALE GENOMIC DNA]</scope>
    <source>
        <strain evidence="2 3">CNM695-12</strain>
    </source>
</reference>
<dbReference type="EMBL" id="PQSP01000002">
    <property type="protein sequence ID" value="RUS67353.1"/>
    <property type="molecule type" value="Genomic_DNA"/>
</dbReference>
<dbReference type="Pfam" id="PF13672">
    <property type="entry name" value="PP2C_2"/>
    <property type="match status" value="1"/>
</dbReference>
<dbReference type="SMART" id="SM00332">
    <property type="entry name" value="PP2Cc"/>
    <property type="match status" value="1"/>
</dbReference>
<dbReference type="Proteomes" id="UP000286947">
    <property type="component" value="Unassembled WGS sequence"/>
</dbReference>
<accession>A0A433SF36</accession>
<dbReference type="CDD" id="cd00143">
    <property type="entry name" value="PP2Cc"/>
    <property type="match status" value="1"/>
</dbReference>
<keyword evidence="2" id="KW-0378">Hydrolase</keyword>
<dbReference type="SUPFAM" id="SSF81606">
    <property type="entry name" value="PP2C-like"/>
    <property type="match status" value="1"/>
</dbReference>
<organism evidence="2 3">
    <name type="scientific">Saezia sanguinis</name>
    <dbReference type="NCBI Taxonomy" id="1965230"/>
    <lineage>
        <taxon>Bacteria</taxon>
        <taxon>Pseudomonadati</taxon>
        <taxon>Pseudomonadota</taxon>
        <taxon>Betaproteobacteria</taxon>
        <taxon>Burkholderiales</taxon>
        <taxon>Saeziaceae</taxon>
        <taxon>Saezia</taxon>
    </lineage>
</organism>
<protein>
    <recommendedName>
        <fullName evidence="1">PPM-type phosphatase domain-containing protein</fullName>
    </recommendedName>
</protein>
<dbReference type="InterPro" id="IPR015655">
    <property type="entry name" value="PP2C"/>
</dbReference>
<sequence length="377" mass="41860">MITGIRYKRFPSLPLCQIPPDWVSFHQTPFYPVESVILETHAKMHQNEVARLITCYDLAVQSVQSLTFCIFLSCSDDLRGCPLIQYKKYSLFDCQDAMDRHNRLSPVERAESQTVQNTKLTKSFQFQGGLGLHKGDRPYQQDQVALIPHHYVPGCLLGIVADGMGGKTGGRTASNQAIQTARQLFASYSPFQDDPDQFLRQIANETHVIVGLTSVTSEEEPHTTFAAFLVLPNGRAHISHCGDSRVYLFDRNSLIYRTKDHSYVQSLIDAGKLTEAEALTHPKSNLITSCLGIYIDQGPVISQYTSPVLTDGSVLVACSDGLWHGVTTEEIGWVVNKCIPKIACEKLVNQAYKRSNGHSDNISIAIVRITDASTPDI</sequence>
<dbReference type="PROSITE" id="PS51746">
    <property type="entry name" value="PPM_2"/>
    <property type="match status" value="1"/>
</dbReference>
<dbReference type="Gene3D" id="3.60.40.10">
    <property type="entry name" value="PPM-type phosphatase domain"/>
    <property type="match status" value="1"/>
</dbReference>
<dbReference type="PANTHER" id="PTHR47992">
    <property type="entry name" value="PROTEIN PHOSPHATASE"/>
    <property type="match status" value="1"/>
</dbReference>
<dbReference type="InterPro" id="IPR001932">
    <property type="entry name" value="PPM-type_phosphatase-like_dom"/>
</dbReference>
<keyword evidence="3" id="KW-1185">Reference proteome</keyword>
<name>A0A433SF36_9BURK</name>
<evidence type="ECO:0000313" key="2">
    <source>
        <dbReference type="EMBL" id="RUS67353.1"/>
    </source>
</evidence>
<evidence type="ECO:0000313" key="3">
    <source>
        <dbReference type="Proteomes" id="UP000286947"/>
    </source>
</evidence>
<gene>
    <name evidence="2" type="ORF">CUZ56_01298</name>
</gene>
<feature type="domain" description="PPM-type phosphatase" evidence="1">
    <location>
        <begin position="127"/>
        <end position="369"/>
    </location>
</feature>